<dbReference type="GO" id="GO:0042134">
    <property type="term" value="F:rRNA primary transcript binding"/>
    <property type="evidence" value="ECO:0007669"/>
    <property type="project" value="InterPro"/>
</dbReference>
<protein>
    <recommendedName>
        <fullName evidence="1">U3 small nucleolar ribonucleoprotein protein IMP4</fullName>
    </recommendedName>
</protein>
<evidence type="ECO:0000313" key="3">
    <source>
        <dbReference type="EMBL" id="ORZ40441.1"/>
    </source>
</evidence>
<keyword evidence="4" id="KW-1185">Reference proteome</keyword>
<dbReference type="GO" id="GO:0032040">
    <property type="term" value="C:small-subunit processome"/>
    <property type="evidence" value="ECO:0007669"/>
    <property type="project" value="TreeGrafter"/>
</dbReference>
<dbReference type="EMBL" id="MCFL01000003">
    <property type="protein sequence ID" value="ORZ40441.1"/>
    <property type="molecule type" value="Genomic_DNA"/>
</dbReference>
<dbReference type="GO" id="GO:0034457">
    <property type="term" value="C:Mpp10 complex"/>
    <property type="evidence" value="ECO:0007669"/>
    <property type="project" value="UniProtKB-ARBA"/>
</dbReference>
<dbReference type="OrthoDB" id="10253204at2759"/>
<dbReference type="PROSITE" id="PS50833">
    <property type="entry name" value="BRIX"/>
    <property type="match status" value="1"/>
</dbReference>
<dbReference type="AlphaFoldDB" id="A0A1Y2I3B7"/>
<dbReference type="InterPro" id="IPR007109">
    <property type="entry name" value="Brix"/>
</dbReference>
<dbReference type="SUPFAM" id="SSF52954">
    <property type="entry name" value="Class II aaRS ABD-related"/>
    <property type="match status" value="1"/>
</dbReference>
<sequence>MIRRDARLRKEYLYRKAQEQQELATFDKKQQLKKALESGKPIPHSLRSESADFRRDLLYDDAQEKPTTHEDDEYAHAGEQDPKILITTSRDPSSRLLQFAKEMKLIFPNSQRMNRGGYVVKDIVSACKSNDVTDLIILHEHRGQPDGMMVCHFPYGPTAYFTLHNVVLRHDIADKGTVSEAYPHLIFDNFNSKLGMRCMNILKYLFPVPKEDSKRVISFINQDDFISFRHHVYFPTSHKSVEMAEVGPRFEARLYEVKLGTVDMKEADVEWALRPYHRTARKREMLG</sequence>
<dbReference type="PANTHER" id="PTHR22734">
    <property type="entry name" value="U3 SMALL NUCLEOLAR RIBONUCLEOPROTEIN PROTEIN IMP4"/>
    <property type="match status" value="1"/>
</dbReference>
<dbReference type="GO" id="GO:0042274">
    <property type="term" value="P:ribosomal small subunit biogenesis"/>
    <property type="evidence" value="ECO:0007669"/>
    <property type="project" value="UniProtKB-ARBA"/>
</dbReference>
<feature type="domain" description="Brix" evidence="2">
    <location>
        <begin position="82"/>
        <end position="263"/>
    </location>
</feature>
<proteinExistence type="predicted"/>
<dbReference type="GO" id="GO:0030515">
    <property type="term" value="F:snoRNA binding"/>
    <property type="evidence" value="ECO:0007669"/>
    <property type="project" value="TreeGrafter"/>
</dbReference>
<organism evidence="3 4">
    <name type="scientific">Catenaria anguillulae PL171</name>
    <dbReference type="NCBI Taxonomy" id="765915"/>
    <lineage>
        <taxon>Eukaryota</taxon>
        <taxon>Fungi</taxon>
        <taxon>Fungi incertae sedis</taxon>
        <taxon>Blastocladiomycota</taxon>
        <taxon>Blastocladiomycetes</taxon>
        <taxon>Blastocladiales</taxon>
        <taxon>Catenariaceae</taxon>
        <taxon>Catenaria</taxon>
    </lineage>
</organism>
<dbReference type="GO" id="GO:0006364">
    <property type="term" value="P:rRNA processing"/>
    <property type="evidence" value="ECO:0007669"/>
    <property type="project" value="InterPro"/>
</dbReference>
<dbReference type="STRING" id="765915.A0A1Y2I3B7"/>
<dbReference type="FunFam" id="3.40.50.10480:FF:000001">
    <property type="entry name" value="IMP4, U3 small nucleolar ribonucleoprotein"/>
    <property type="match status" value="1"/>
</dbReference>
<accession>A0A1Y2I3B7</accession>
<comment type="caution">
    <text evidence="3">The sequence shown here is derived from an EMBL/GenBank/DDBJ whole genome shotgun (WGS) entry which is preliminary data.</text>
</comment>
<dbReference type="SMART" id="SM00879">
    <property type="entry name" value="Brix"/>
    <property type="match status" value="1"/>
</dbReference>
<evidence type="ECO:0000313" key="4">
    <source>
        <dbReference type="Proteomes" id="UP000193411"/>
    </source>
</evidence>
<dbReference type="GO" id="GO:0005654">
    <property type="term" value="C:nucleoplasm"/>
    <property type="evidence" value="ECO:0007669"/>
    <property type="project" value="UniProtKB-ARBA"/>
</dbReference>
<dbReference type="InterPro" id="IPR044281">
    <property type="entry name" value="IMP4/RPF1"/>
</dbReference>
<reference evidence="3 4" key="1">
    <citation type="submission" date="2016-07" db="EMBL/GenBank/DDBJ databases">
        <title>Pervasive Adenine N6-methylation of Active Genes in Fungi.</title>
        <authorList>
            <consortium name="DOE Joint Genome Institute"/>
            <person name="Mondo S.J."/>
            <person name="Dannebaum R.O."/>
            <person name="Kuo R.C."/>
            <person name="Labutti K."/>
            <person name="Haridas S."/>
            <person name="Kuo A."/>
            <person name="Salamov A."/>
            <person name="Ahrendt S.R."/>
            <person name="Lipzen A."/>
            <person name="Sullivan W."/>
            <person name="Andreopoulos W.B."/>
            <person name="Clum A."/>
            <person name="Lindquist E."/>
            <person name="Daum C."/>
            <person name="Ramamoorthy G.K."/>
            <person name="Gryganskyi A."/>
            <person name="Culley D."/>
            <person name="Magnuson J.K."/>
            <person name="James T.Y."/>
            <person name="O'Malley M.A."/>
            <person name="Stajich J.E."/>
            <person name="Spatafora J.W."/>
            <person name="Visel A."/>
            <person name="Grigoriev I.V."/>
        </authorList>
    </citation>
    <scope>NUCLEOTIDE SEQUENCE [LARGE SCALE GENOMIC DNA]</scope>
    <source>
        <strain evidence="3 4">PL171</strain>
    </source>
</reference>
<dbReference type="PANTHER" id="PTHR22734:SF2">
    <property type="entry name" value="U3 SMALL NUCLEOLAR RIBONUCLEOPROTEIN PROTEIN IMP4"/>
    <property type="match status" value="1"/>
</dbReference>
<dbReference type="Gene3D" id="3.40.50.10480">
    <property type="entry name" value="Probable brix-domain ribosomal biogenesis protein"/>
    <property type="match status" value="1"/>
</dbReference>
<name>A0A1Y2I3B7_9FUNG</name>
<evidence type="ECO:0000256" key="1">
    <source>
        <dbReference type="ARBA" id="ARBA00040513"/>
    </source>
</evidence>
<gene>
    <name evidence="3" type="ORF">BCR44DRAFT_140799</name>
</gene>
<dbReference type="Proteomes" id="UP000193411">
    <property type="component" value="Unassembled WGS sequence"/>
</dbReference>
<dbReference type="Pfam" id="PF04427">
    <property type="entry name" value="Brix"/>
    <property type="match status" value="1"/>
</dbReference>
<evidence type="ECO:0000259" key="2">
    <source>
        <dbReference type="PROSITE" id="PS50833"/>
    </source>
</evidence>